<evidence type="ECO:0000256" key="1">
    <source>
        <dbReference type="SAM" id="Phobius"/>
    </source>
</evidence>
<organism evidence="3 4">
    <name type="scientific">Parascaris univalens</name>
    <name type="common">Nematode worm</name>
    <dbReference type="NCBI Taxonomy" id="6257"/>
    <lineage>
        <taxon>Eukaryota</taxon>
        <taxon>Metazoa</taxon>
        <taxon>Ecdysozoa</taxon>
        <taxon>Nematoda</taxon>
        <taxon>Chromadorea</taxon>
        <taxon>Rhabditida</taxon>
        <taxon>Spirurina</taxon>
        <taxon>Ascaridomorpha</taxon>
        <taxon>Ascaridoidea</taxon>
        <taxon>Ascarididae</taxon>
        <taxon>Parascaris</taxon>
    </lineage>
</organism>
<dbReference type="WBParaSite" id="PgR045_g039_t01">
    <property type="protein sequence ID" value="PgR045_g039_t01"/>
    <property type="gene ID" value="PgR045_g039"/>
</dbReference>
<reference evidence="4" key="1">
    <citation type="submission" date="2022-11" db="UniProtKB">
        <authorList>
            <consortium name="WormBaseParasite"/>
        </authorList>
    </citation>
    <scope>IDENTIFICATION</scope>
</reference>
<accession>A0A915BL59</accession>
<evidence type="ECO:0000313" key="3">
    <source>
        <dbReference type="Proteomes" id="UP000887569"/>
    </source>
</evidence>
<keyword evidence="3" id="KW-1185">Reference proteome</keyword>
<keyword evidence="1" id="KW-1133">Transmembrane helix</keyword>
<protein>
    <submittedName>
        <fullName evidence="4">Neurotransmitter-gated ion-channel transmembrane domain-containing protein</fullName>
    </submittedName>
</protein>
<keyword evidence="1" id="KW-0472">Membrane</keyword>
<dbReference type="CDD" id="cd19051">
    <property type="entry name" value="LGIC_TM_cation"/>
    <property type="match status" value="1"/>
</dbReference>
<name>A0A915BL59_PARUN</name>
<dbReference type="Pfam" id="PF02932">
    <property type="entry name" value="Neur_chan_memb"/>
    <property type="match status" value="1"/>
</dbReference>
<dbReference type="GO" id="GO:0004888">
    <property type="term" value="F:transmembrane signaling receptor activity"/>
    <property type="evidence" value="ECO:0007669"/>
    <property type="project" value="InterPro"/>
</dbReference>
<dbReference type="GO" id="GO:0005216">
    <property type="term" value="F:monoatomic ion channel activity"/>
    <property type="evidence" value="ECO:0007669"/>
    <property type="project" value="InterPro"/>
</dbReference>
<dbReference type="PANTHER" id="PTHR18945">
    <property type="entry name" value="NEUROTRANSMITTER GATED ION CHANNEL"/>
    <property type="match status" value="1"/>
</dbReference>
<evidence type="ECO:0000259" key="2">
    <source>
        <dbReference type="Pfam" id="PF02932"/>
    </source>
</evidence>
<sequence length="131" mass="14511">MRNVPLQKKFACCPEPWVLLEASLVVRRKPLYYIVNLVVPATVITVVAVIGFFTPATTNNERLDKLGLGIDSLLAMSFLMTMIDEKMPVTSEYVPLFGFNASRKPKIALEDGKSAYACNREGLTGVTEERA</sequence>
<dbReference type="InterPro" id="IPR006029">
    <property type="entry name" value="Neurotrans-gated_channel_TM"/>
</dbReference>
<dbReference type="InterPro" id="IPR038050">
    <property type="entry name" value="Neuro_actylchol_rec"/>
</dbReference>
<dbReference type="InterPro" id="IPR006201">
    <property type="entry name" value="Neur_channel"/>
</dbReference>
<keyword evidence="1" id="KW-0812">Transmembrane</keyword>
<dbReference type="Proteomes" id="UP000887569">
    <property type="component" value="Unplaced"/>
</dbReference>
<dbReference type="InterPro" id="IPR036719">
    <property type="entry name" value="Neuro-gated_channel_TM_sf"/>
</dbReference>
<feature type="transmembrane region" description="Helical" evidence="1">
    <location>
        <begin position="31"/>
        <end position="54"/>
    </location>
</feature>
<evidence type="ECO:0000313" key="4">
    <source>
        <dbReference type="WBParaSite" id="PgR045_g039_t01"/>
    </source>
</evidence>
<dbReference type="AlphaFoldDB" id="A0A915BL59"/>
<proteinExistence type="predicted"/>
<dbReference type="GO" id="GO:0016020">
    <property type="term" value="C:membrane"/>
    <property type="evidence" value="ECO:0007669"/>
    <property type="project" value="InterPro"/>
</dbReference>
<feature type="domain" description="Neurotransmitter-gated ion-channel transmembrane" evidence="2">
    <location>
        <begin position="37"/>
        <end position="98"/>
    </location>
</feature>
<dbReference type="SUPFAM" id="SSF90112">
    <property type="entry name" value="Neurotransmitter-gated ion-channel transmembrane pore"/>
    <property type="match status" value="1"/>
</dbReference>
<dbReference type="Gene3D" id="1.20.58.390">
    <property type="entry name" value="Neurotransmitter-gated ion-channel transmembrane domain"/>
    <property type="match status" value="1"/>
</dbReference>